<dbReference type="Pfam" id="PF14303">
    <property type="entry name" value="NAM-associated"/>
    <property type="match status" value="1"/>
</dbReference>
<reference evidence="3 4" key="1">
    <citation type="submission" date="2019-05" db="EMBL/GenBank/DDBJ databases">
        <title>Emergence of the Ug99 lineage of the wheat stem rust pathogen through somatic hybridization.</title>
        <authorList>
            <person name="Li F."/>
            <person name="Upadhyaya N.M."/>
            <person name="Sperschneider J."/>
            <person name="Matny O."/>
            <person name="Nguyen-Phuc H."/>
            <person name="Mago R."/>
            <person name="Raley C."/>
            <person name="Miller M.E."/>
            <person name="Silverstein K.A.T."/>
            <person name="Henningsen E."/>
            <person name="Hirsch C.D."/>
            <person name="Visser B."/>
            <person name="Pretorius Z.A."/>
            <person name="Steffenson B.J."/>
            <person name="Schwessinger B."/>
            <person name="Dodds P.N."/>
            <person name="Figueroa M."/>
        </authorList>
    </citation>
    <scope>NUCLEOTIDE SEQUENCE [LARGE SCALE GENOMIC DNA]</scope>
    <source>
        <strain evidence="3">21-0</strain>
    </source>
</reference>
<comment type="caution">
    <text evidence="3">The sequence shown here is derived from an EMBL/GenBank/DDBJ whole genome shotgun (WGS) entry which is preliminary data.</text>
</comment>
<evidence type="ECO:0000259" key="2">
    <source>
        <dbReference type="Pfam" id="PF14303"/>
    </source>
</evidence>
<feature type="domain" description="No apical meristem-associated C-terminal" evidence="2">
    <location>
        <begin position="14"/>
        <end position="162"/>
    </location>
</feature>
<gene>
    <name evidence="3" type="ORF">PGT21_010092</name>
</gene>
<name>A0A5B0QF08_PUCGR</name>
<evidence type="ECO:0000313" key="4">
    <source>
        <dbReference type="Proteomes" id="UP000324748"/>
    </source>
</evidence>
<keyword evidence="4" id="KW-1185">Reference proteome</keyword>
<proteinExistence type="predicted"/>
<feature type="compositionally biased region" description="Polar residues" evidence="1">
    <location>
        <begin position="80"/>
        <end position="92"/>
    </location>
</feature>
<dbReference type="InterPro" id="IPR029466">
    <property type="entry name" value="NAM-associated_C"/>
</dbReference>
<dbReference type="AlphaFoldDB" id="A0A5B0QF08"/>
<accession>A0A5B0QF08</accession>
<protein>
    <recommendedName>
        <fullName evidence="2">No apical meristem-associated C-terminal domain-containing protein</fullName>
    </recommendedName>
</protein>
<sequence length="185" mass="20040">MCAAHKIYVASESKAFTHIQCFNVLSSLPKWSKYCTSLDEKKDQHKKPADGESDLPPSSAIFNLSSEIIPSESISEATGVASQSTVTGQPTGNKKAKEAWVQELKDAKWKDNLVKVQRTIAAQSEAQNTIRAEQKDTMVCMADESIMKFNASSFGLAQKAFFGMEAISNFAEDHPGTGRSKSGGG</sequence>
<dbReference type="Proteomes" id="UP000324748">
    <property type="component" value="Unassembled WGS sequence"/>
</dbReference>
<feature type="region of interest" description="Disordered" evidence="1">
    <location>
        <begin position="75"/>
        <end position="94"/>
    </location>
</feature>
<dbReference type="EMBL" id="VSWC01000016">
    <property type="protein sequence ID" value="KAA1111735.1"/>
    <property type="molecule type" value="Genomic_DNA"/>
</dbReference>
<organism evidence="3 4">
    <name type="scientific">Puccinia graminis f. sp. tritici</name>
    <dbReference type="NCBI Taxonomy" id="56615"/>
    <lineage>
        <taxon>Eukaryota</taxon>
        <taxon>Fungi</taxon>
        <taxon>Dikarya</taxon>
        <taxon>Basidiomycota</taxon>
        <taxon>Pucciniomycotina</taxon>
        <taxon>Pucciniomycetes</taxon>
        <taxon>Pucciniales</taxon>
        <taxon>Pucciniaceae</taxon>
        <taxon>Puccinia</taxon>
    </lineage>
</organism>
<evidence type="ECO:0000313" key="3">
    <source>
        <dbReference type="EMBL" id="KAA1111735.1"/>
    </source>
</evidence>
<evidence type="ECO:0000256" key="1">
    <source>
        <dbReference type="SAM" id="MobiDB-lite"/>
    </source>
</evidence>